<name>A0AAJ0U8Q9_9GAMM</name>
<proteinExistence type="predicted"/>
<dbReference type="Gene3D" id="3.40.50.1010">
    <property type="entry name" value="5'-nuclease"/>
    <property type="match status" value="1"/>
</dbReference>
<accession>A0AAJ0U8Q9</accession>
<dbReference type="EMBL" id="NRSJ01000100">
    <property type="protein sequence ID" value="MBK1707414.1"/>
    <property type="molecule type" value="Genomic_DNA"/>
</dbReference>
<protein>
    <submittedName>
        <fullName evidence="1">Uncharacterized protein</fullName>
    </submittedName>
</protein>
<dbReference type="Proteomes" id="UP001296776">
    <property type="component" value="Unassembled WGS sequence"/>
</dbReference>
<evidence type="ECO:0000313" key="2">
    <source>
        <dbReference type="Proteomes" id="UP001296776"/>
    </source>
</evidence>
<reference evidence="1" key="1">
    <citation type="submission" date="2017-08" db="EMBL/GenBank/DDBJ databases">
        <authorList>
            <person name="Imhoff J.F."/>
            <person name="Rahn T."/>
            <person name="Kuenzel S."/>
            <person name="Neulinger S.C."/>
        </authorList>
    </citation>
    <scope>NUCLEOTIDE SEQUENCE</scope>
    <source>
        <strain evidence="1">DSM 11080</strain>
    </source>
</reference>
<dbReference type="AlphaFoldDB" id="A0AAJ0U8Q9"/>
<reference evidence="1" key="2">
    <citation type="journal article" date="2020" name="Microorganisms">
        <title>Osmotic Adaptation and Compatible Solute Biosynthesis of Phototrophic Bacteria as Revealed from Genome Analyses.</title>
        <authorList>
            <person name="Imhoff J.F."/>
            <person name="Rahn T."/>
            <person name="Kunzel S."/>
            <person name="Keller A."/>
            <person name="Neulinger S.C."/>
        </authorList>
    </citation>
    <scope>NUCLEOTIDE SEQUENCE</scope>
    <source>
        <strain evidence="1">DSM 11080</strain>
    </source>
</reference>
<keyword evidence="2" id="KW-1185">Reference proteome</keyword>
<gene>
    <name evidence="1" type="ORF">CKO40_23510</name>
</gene>
<evidence type="ECO:0000313" key="1">
    <source>
        <dbReference type="EMBL" id="MBK1707414.1"/>
    </source>
</evidence>
<organism evidence="1 2">
    <name type="scientific">Halochromatium glycolicum</name>
    <dbReference type="NCBI Taxonomy" id="85075"/>
    <lineage>
        <taxon>Bacteria</taxon>
        <taxon>Pseudomonadati</taxon>
        <taxon>Pseudomonadota</taxon>
        <taxon>Gammaproteobacteria</taxon>
        <taxon>Chromatiales</taxon>
        <taxon>Chromatiaceae</taxon>
        <taxon>Halochromatium</taxon>
    </lineage>
</organism>
<sequence length="59" mass="6564">MPNIRTIQILLGLKTEAEASRIADLLLAFDVVPEPTMTDDREAARIERLCRANGVTIQI</sequence>
<comment type="caution">
    <text evidence="1">The sequence shown here is derived from an EMBL/GenBank/DDBJ whole genome shotgun (WGS) entry which is preliminary data.</text>
</comment>